<dbReference type="Proteomes" id="UP000772434">
    <property type="component" value="Unassembled WGS sequence"/>
</dbReference>
<keyword evidence="3" id="KW-1185">Reference proteome</keyword>
<feature type="transmembrane region" description="Helical" evidence="1">
    <location>
        <begin position="262"/>
        <end position="283"/>
    </location>
</feature>
<proteinExistence type="predicted"/>
<feature type="transmembrane region" description="Helical" evidence="1">
    <location>
        <begin position="91"/>
        <end position="112"/>
    </location>
</feature>
<dbReference type="AlphaFoldDB" id="A0A9P5Q432"/>
<gene>
    <name evidence="2" type="ORF">BDP27DRAFT_1317061</name>
</gene>
<organism evidence="2 3">
    <name type="scientific">Rhodocollybia butyracea</name>
    <dbReference type="NCBI Taxonomy" id="206335"/>
    <lineage>
        <taxon>Eukaryota</taxon>
        <taxon>Fungi</taxon>
        <taxon>Dikarya</taxon>
        <taxon>Basidiomycota</taxon>
        <taxon>Agaricomycotina</taxon>
        <taxon>Agaricomycetes</taxon>
        <taxon>Agaricomycetidae</taxon>
        <taxon>Agaricales</taxon>
        <taxon>Marasmiineae</taxon>
        <taxon>Omphalotaceae</taxon>
        <taxon>Rhodocollybia</taxon>
    </lineage>
</organism>
<evidence type="ECO:0000313" key="3">
    <source>
        <dbReference type="Proteomes" id="UP000772434"/>
    </source>
</evidence>
<accession>A0A9P5Q432</accession>
<feature type="transmembrane region" description="Helical" evidence="1">
    <location>
        <begin position="22"/>
        <end position="40"/>
    </location>
</feature>
<protein>
    <submittedName>
        <fullName evidence="2">Uncharacterized protein</fullName>
    </submittedName>
</protein>
<evidence type="ECO:0000313" key="2">
    <source>
        <dbReference type="EMBL" id="KAF9074424.1"/>
    </source>
</evidence>
<dbReference type="OrthoDB" id="3259067at2759"/>
<feature type="transmembrane region" description="Helical" evidence="1">
    <location>
        <begin position="220"/>
        <end position="242"/>
    </location>
</feature>
<keyword evidence="1" id="KW-0472">Membrane</keyword>
<keyword evidence="1" id="KW-1133">Transmembrane helix</keyword>
<sequence length="319" mass="35510">MDLSNVDPSTSNQAPAKSFDQLFISFQFIGLLGSILTLIAARFSSRQRQATWYNFMGSWVLFCVSYLLLFFTGHAYDGDPGLPLCILQSSLVHAVSPFVVACSLALVIQLFFDISSTLSGNCVGKSRYWRITLIVTPYAILLFLILESIAVSFATHDTEFSSIPYCSYKNKVPGRITSAFAIILALPMIFLVFLLYLRIRKYRQEYGPSVLRAGNSKSMFTRVSAFTLYGVICVAIACLFFLASFLSANGAYTGLDTTLSTFPVAAVLIFGSHKDLLVVWLFWRKKRDDPQFPGKTEPPTPVPAIGVRIDYVEQDNQQP</sequence>
<feature type="transmembrane region" description="Helical" evidence="1">
    <location>
        <begin position="133"/>
        <end position="156"/>
    </location>
</feature>
<reference evidence="2" key="1">
    <citation type="submission" date="2020-11" db="EMBL/GenBank/DDBJ databases">
        <authorList>
            <consortium name="DOE Joint Genome Institute"/>
            <person name="Ahrendt S."/>
            <person name="Riley R."/>
            <person name="Andreopoulos W."/>
            <person name="Labutti K."/>
            <person name="Pangilinan J."/>
            <person name="Ruiz-Duenas F.J."/>
            <person name="Barrasa J.M."/>
            <person name="Sanchez-Garcia M."/>
            <person name="Camarero S."/>
            <person name="Miyauchi S."/>
            <person name="Serrano A."/>
            <person name="Linde D."/>
            <person name="Babiker R."/>
            <person name="Drula E."/>
            <person name="Ayuso-Fernandez I."/>
            <person name="Pacheco R."/>
            <person name="Padilla G."/>
            <person name="Ferreira P."/>
            <person name="Barriuso J."/>
            <person name="Kellner H."/>
            <person name="Castanera R."/>
            <person name="Alfaro M."/>
            <person name="Ramirez L."/>
            <person name="Pisabarro A.G."/>
            <person name="Kuo A."/>
            <person name="Tritt A."/>
            <person name="Lipzen A."/>
            <person name="He G."/>
            <person name="Yan M."/>
            <person name="Ng V."/>
            <person name="Cullen D."/>
            <person name="Martin F."/>
            <person name="Rosso M.-N."/>
            <person name="Henrissat B."/>
            <person name="Hibbett D."/>
            <person name="Martinez A.T."/>
            <person name="Grigoriev I.V."/>
        </authorList>
    </citation>
    <scope>NUCLEOTIDE SEQUENCE</scope>
    <source>
        <strain evidence="2">AH 40177</strain>
    </source>
</reference>
<feature type="transmembrane region" description="Helical" evidence="1">
    <location>
        <begin position="52"/>
        <end position="71"/>
    </location>
</feature>
<evidence type="ECO:0000256" key="1">
    <source>
        <dbReference type="SAM" id="Phobius"/>
    </source>
</evidence>
<name>A0A9P5Q432_9AGAR</name>
<feature type="transmembrane region" description="Helical" evidence="1">
    <location>
        <begin position="176"/>
        <end position="199"/>
    </location>
</feature>
<comment type="caution">
    <text evidence="2">The sequence shown here is derived from an EMBL/GenBank/DDBJ whole genome shotgun (WGS) entry which is preliminary data.</text>
</comment>
<keyword evidence="1" id="KW-0812">Transmembrane</keyword>
<dbReference type="EMBL" id="JADNRY010000013">
    <property type="protein sequence ID" value="KAF9074424.1"/>
    <property type="molecule type" value="Genomic_DNA"/>
</dbReference>